<evidence type="ECO:0000313" key="2">
    <source>
        <dbReference type="EMBL" id="KAF9876472.1"/>
    </source>
</evidence>
<dbReference type="AlphaFoldDB" id="A0A9P6I665"/>
<reference evidence="2" key="2">
    <citation type="submission" date="2020-11" db="EMBL/GenBank/DDBJ databases">
        <title>Whole genome sequencing of Colletotrichum sp.</title>
        <authorList>
            <person name="Li H."/>
        </authorList>
    </citation>
    <scope>NUCLEOTIDE SEQUENCE</scope>
    <source>
        <strain evidence="2">CkLH20</strain>
    </source>
</reference>
<dbReference type="EMBL" id="JAATWM020000017">
    <property type="protein sequence ID" value="KAF9876472.1"/>
    <property type="molecule type" value="Genomic_DNA"/>
</dbReference>
<accession>A0A9P6I665</accession>
<dbReference type="Proteomes" id="UP000781932">
    <property type="component" value="Unassembled WGS sequence"/>
</dbReference>
<dbReference type="GeneID" id="62161671"/>
<dbReference type="RefSeq" id="XP_038745933.1">
    <property type="nucleotide sequence ID" value="XM_038888597.1"/>
</dbReference>
<feature type="signal peptide" evidence="1">
    <location>
        <begin position="1"/>
        <end position="20"/>
    </location>
</feature>
<dbReference type="OrthoDB" id="5208302at2759"/>
<reference evidence="2" key="1">
    <citation type="submission" date="2020-03" db="EMBL/GenBank/DDBJ databases">
        <authorList>
            <person name="He L."/>
        </authorList>
    </citation>
    <scope>NUCLEOTIDE SEQUENCE</scope>
    <source>
        <strain evidence="2">CkLH20</strain>
    </source>
</reference>
<evidence type="ECO:0000313" key="3">
    <source>
        <dbReference type="Proteomes" id="UP000781932"/>
    </source>
</evidence>
<gene>
    <name evidence="2" type="ORF">CkaCkLH20_05880</name>
</gene>
<protein>
    <submittedName>
        <fullName evidence="2">Uncharacterized protein</fullName>
    </submittedName>
</protein>
<keyword evidence="1" id="KW-0732">Signal</keyword>
<evidence type="ECO:0000256" key="1">
    <source>
        <dbReference type="SAM" id="SignalP"/>
    </source>
</evidence>
<sequence length="175" mass="18651">MISILSAAVLALLATSTTSAIIPWDTTEEYGYVTTLSSQGDAAVTDSDVTTFTEKGLDTGARFTILTNSDDLYAGIYVQSSGDFVTDYDVRALDQNGETVAFYDVCGARSNFTYIPFIGTRGDGRTMGVNTVTIVLDARASKNGATTARINEIYPIHVGDEVFNPNNTSPCPNSS</sequence>
<feature type="chain" id="PRO_5040115744" evidence="1">
    <location>
        <begin position="21"/>
        <end position="175"/>
    </location>
</feature>
<name>A0A9P6I665_9PEZI</name>
<organism evidence="2 3">
    <name type="scientific">Colletotrichum karsti</name>
    <dbReference type="NCBI Taxonomy" id="1095194"/>
    <lineage>
        <taxon>Eukaryota</taxon>
        <taxon>Fungi</taxon>
        <taxon>Dikarya</taxon>
        <taxon>Ascomycota</taxon>
        <taxon>Pezizomycotina</taxon>
        <taxon>Sordariomycetes</taxon>
        <taxon>Hypocreomycetidae</taxon>
        <taxon>Glomerellales</taxon>
        <taxon>Glomerellaceae</taxon>
        <taxon>Colletotrichum</taxon>
        <taxon>Colletotrichum boninense species complex</taxon>
    </lineage>
</organism>
<keyword evidence="3" id="KW-1185">Reference proteome</keyword>
<comment type="caution">
    <text evidence="2">The sequence shown here is derived from an EMBL/GenBank/DDBJ whole genome shotgun (WGS) entry which is preliminary data.</text>
</comment>
<proteinExistence type="predicted"/>